<comment type="caution">
    <text evidence="6">The sequence shown here is derived from an EMBL/GenBank/DDBJ whole genome shotgun (WGS) entry which is preliminary data.</text>
</comment>
<dbReference type="SUPFAM" id="SSF48452">
    <property type="entry name" value="TPR-like"/>
    <property type="match status" value="1"/>
</dbReference>
<dbReference type="GO" id="GO:0006355">
    <property type="term" value="P:regulation of DNA-templated transcription"/>
    <property type="evidence" value="ECO:0007669"/>
    <property type="project" value="InterPro"/>
</dbReference>
<feature type="repeat" description="TPR" evidence="1">
    <location>
        <begin position="188"/>
        <end position="221"/>
    </location>
</feature>
<dbReference type="GO" id="GO:0003677">
    <property type="term" value="F:DNA binding"/>
    <property type="evidence" value="ECO:0007669"/>
    <property type="project" value="InterPro"/>
</dbReference>
<protein>
    <recommendedName>
        <fullName evidence="5">HTH luxR-type domain-containing protein</fullName>
    </recommendedName>
</protein>
<reference evidence="6 7" key="1">
    <citation type="submission" date="2018-08" db="EMBL/GenBank/DDBJ databases">
        <title>The draft genome squence of Brumimicrobium sp. N62.</title>
        <authorList>
            <person name="Du Z.-J."/>
            <person name="Luo H.-R."/>
        </authorList>
    </citation>
    <scope>NUCLEOTIDE SEQUENCE [LARGE SCALE GENOMIC DNA]</scope>
    <source>
        <strain evidence="6 7">N62</strain>
    </source>
</reference>
<keyword evidence="4" id="KW-0732">Signal</keyword>
<evidence type="ECO:0000256" key="4">
    <source>
        <dbReference type="SAM" id="SignalP"/>
    </source>
</evidence>
<dbReference type="PROSITE" id="PS50293">
    <property type="entry name" value="TPR_REGION"/>
    <property type="match status" value="1"/>
</dbReference>
<dbReference type="RefSeq" id="WP_116880974.1">
    <property type="nucleotide sequence ID" value="NZ_QURB01000005.1"/>
</dbReference>
<dbReference type="InterPro" id="IPR011990">
    <property type="entry name" value="TPR-like_helical_dom_sf"/>
</dbReference>
<feature type="domain" description="HTH luxR-type" evidence="5">
    <location>
        <begin position="536"/>
        <end position="593"/>
    </location>
</feature>
<feature type="chain" id="PRO_5017632029" description="HTH luxR-type domain-containing protein" evidence="4">
    <location>
        <begin position="24"/>
        <end position="597"/>
    </location>
</feature>
<evidence type="ECO:0000256" key="2">
    <source>
        <dbReference type="SAM" id="Coils"/>
    </source>
</evidence>
<dbReference type="SMART" id="SM00421">
    <property type="entry name" value="HTH_LUXR"/>
    <property type="match status" value="1"/>
</dbReference>
<dbReference type="InterPro" id="IPR019734">
    <property type="entry name" value="TPR_rpt"/>
</dbReference>
<dbReference type="InterPro" id="IPR000792">
    <property type="entry name" value="Tscrpt_reg_LuxR_C"/>
</dbReference>
<accession>A0A3E1EX48</accession>
<evidence type="ECO:0000313" key="7">
    <source>
        <dbReference type="Proteomes" id="UP000257127"/>
    </source>
</evidence>
<dbReference type="EMBL" id="QURB01000005">
    <property type="protein sequence ID" value="RFC54134.1"/>
    <property type="molecule type" value="Genomic_DNA"/>
</dbReference>
<dbReference type="Gene3D" id="1.25.40.10">
    <property type="entry name" value="Tetratricopeptide repeat domain"/>
    <property type="match status" value="1"/>
</dbReference>
<feature type="coiled-coil region" evidence="2">
    <location>
        <begin position="369"/>
        <end position="396"/>
    </location>
</feature>
<dbReference type="InterPro" id="IPR036388">
    <property type="entry name" value="WH-like_DNA-bd_sf"/>
</dbReference>
<gene>
    <name evidence="6" type="ORF">DXU93_09095</name>
</gene>
<sequence length="597" mass="70690">MKRGLLNIIFLLGFFMTSTESFAQNKEQLSDSYNKFKESLKQEDLEVFKKDFEQFANQAIEQDQDSLLIEGVLLAGRYFKNKNEYITRIKWFQYAIDSLCQSGAVKCVNIQRDFAAIYSYIGQYDKANELLFEGLNYLADNNHPLMAVFNHSLIAKNYIKSEQYELAEKHYLKAIELSKLKEKVFFTVHTYNNIGVFYENIKDYEKAITYYNKGIELLENRNLTTKLRTQLVLLKGNLGGVLLNQKSEEKRGLTYLYEDLNFNLKQREFNIAINAASRLALHYKSKKKYTKAIEVLSYCLENIDSSYIKNGHRNNTTNLYDWLFKMNLQNQNNKMALHYFEKYDALRTKNQEIRKENRYKIEKTLLENILTAQLNIQRQEIKFKDIENKRLKQKNEDFFYRIVLGSISFIILSVVIIFYSRKRIDLMRTKKELAENKFEVEKLEKEKAKIELNYKNKDITDFAIDISRKQEILTELKSKLNEIIEKQPKDTPTSAELKSLIRYANNNLIIDDQLNKFQQNVEEVNYQFFDVLKEKYPELTELDKNICGLIRLGLSNKEIATMRNVSYKAIRMSRYRIRKKLNLPPEVNIVEFLKSIE</sequence>
<dbReference type="AlphaFoldDB" id="A0A3E1EX48"/>
<dbReference type="Proteomes" id="UP000257127">
    <property type="component" value="Unassembled WGS sequence"/>
</dbReference>
<dbReference type="InterPro" id="IPR016032">
    <property type="entry name" value="Sig_transdc_resp-reg_C-effctor"/>
</dbReference>
<dbReference type="OrthoDB" id="1090267at2"/>
<keyword evidence="7" id="KW-1185">Reference proteome</keyword>
<feature type="signal peptide" evidence="4">
    <location>
        <begin position="1"/>
        <end position="23"/>
    </location>
</feature>
<keyword evidence="3" id="KW-0472">Membrane</keyword>
<dbReference type="SMART" id="SM00028">
    <property type="entry name" value="TPR"/>
    <property type="match status" value="4"/>
</dbReference>
<evidence type="ECO:0000313" key="6">
    <source>
        <dbReference type="EMBL" id="RFC54134.1"/>
    </source>
</evidence>
<evidence type="ECO:0000259" key="5">
    <source>
        <dbReference type="SMART" id="SM00421"/>
    </source>
</evidence>
<dbReference type="PROSITE" id="PS50005">
    <property type="entry name" value="TPR"/>
    <property type="match status" value="1"/>
</dbReference>
<feature type="transmembrane region" description="Helical" evidence="3">
    <location>
        <begin position="398"/>
        <end position="420"/>
    </location>
</feature>
<name>A0A3E1EX48_9FLAO</name>
<evidence type="ECO:0000256" key="1">
    <source>
        <dbReference type="PROSITE-ProRule" id="PRU00339"/>
    </source>
</evidence>
<keyword evidence="1" id="KW-0802">TPR repeat</keyword>
<dbReference type="Gene3D" id="1.10.10.10">
    <property type="entry name" value="Winged helix-like DNA-binding domain superfamily/Winged helix DNA-binding domain"/>
    <property type="match status" value="1"/>
</dbReference>
<keyword evidence="3" id="KW-0812">Transmembrane</keyword>
<keyword evidence="3" id="KW-1133">Transmembrane helix</keyword>
<proteinExistence type="predicted"/>
<dbReference type="SUPFAM" id="SSF46894">
    <property type="entry name" value="C-terminal effector domain of the bipartite response regulators"/>
    <property type="match status" value="1"/>
</dbReference>
<feature type="coiled-coil region" evidence="2">
    <location>
        <begin position="426"/>
        <end position="486"/>
    </location>
</feature>
<evidence type="ECO:0000256" key="3">
    <source>
        <dbReference type="SAM" id="Phobius"/>
    </source>
</evidence>
<keyword evidence="2" id="KW-0175">Coiled coil</keyword>
<organism evidence="6 7">
    <name type="scientific">Brumimicrobium aurantiacum</name>
    <dbReference type="NCBI Taxonomy" id="1737063"/>
    <lineage>
        <taxon>Bacteria</taxon>
        <taxon>Pseudomonadati</taxon>
        <taxon>Bacteroidota</taxon>
        <taxon>Flavobacteriia</taxon>
        <taxon>Flavobacteriales</taxon>
        <taxon>Crocinitomicaceae</taxon>
        <taxon>Brumimicrobium</taxon>
    </lineage>
</organism>
<dbReference type="Pfam" id="PF13424">
    <property type="entry name" value="TPR_12"/>
    <property type="match status" value="1"/>
</dbReference>